<evidence type="ECO:0008006" key="3">
    <source>
        <dbReference type="Google" id="ProtNLM"/>
    </source>
</evidence>
<accession>A0AAV0AVG9</accession>
<evidence type="ECO:0000313" key="1">
    <source>
        <dbReference type="EMBL" id="CAH7672804.1"/>
    </source>
</evidence>
<protein>
    <recommendedName>
        <fullName evidence="3">Secreted protein</fullName>
    </recommendedName>
</protein>
<comment type="caution">
    <text evidence="1">The sequence shown here is derived from an EMBL/GenBank/DDBJ whole genome shotgun (WGS) entry which is preliminary data.</text>
</comment>
<dbReference type="EMBL" id="CALTRL010001498">
    <property type="protein sequence ID" value="CAH7672804.1"/>
    <property type="molecule type" value="Genomic_DNA"/>
</dbReference>
<sequence length="70" mass="8235">MFLWLFVWLSEDEKDSLAWLGWVLVQVGQARQGWIRTELRPVLKPERQAGDERLVRDVDHVAVVEKASFE</sequence>
<evidence type="ECO:0000313" key="2">
    <source>
        <dbReference type="Proteomes" id="UP001153365"/>
    </source>
</evidence>
<reference evidence="1" key="1">
    <citation type="submission" date="2022-06" db="EMBL/GenBank/DDBJ databases">
        <authorList>
            <consortium name="SYNGENTA / RWTH Aachen University"/>
        </authorList>
    </citation>
    <scope>NUCLEOTIDE SEQUENCE</scope>
</reference>
<dbReference type="AlphaFoldDB" id="A0AAV0AVG9"/>
<keyword evidence="2" id="KW-1185">Reference proteome</keyword>
<name>A0AAV0AVG9_PHAPC</name>
<gene>
    <name evidence="1" type="ORF">PPACK8108_LOCUS7639</name>
</gene>
<organism evidence="1 2">
    <name type="scientific">Phakopsora pachyrhizi</name>
    <name type="common">Asian soybean rust disease fungus</name>
    <dbReference type="NCBI Taxonomy" id="170000"/>
    <lineage>
        <taxon>Eukaryota</taxon>
        <taxon>Fungi</taxon>
        <taxon>Dikarya</taxon>
        <taxon>Basidiomycota</taxon>
        <taxon>Pucciniomycotina</taxon>
        <taxon>Pucciniomycetes</taxon>
        <taxon>Pucciniales</taxon>
        <taxon>Phakopsoraceae</taxon>
        <taxon>Phakopsora</taxon>
    </lineage>
</organism>
<dbReference type="Proteomes" id="UP001153365">
    <property type="component" value="Unassembled WGS sequence"/>
</dbReference>
<proteinExistence type="predicted"/>